<protein>
    <submittedName>
        <fullName evidence="1">Uncharacterized protein</fullName>
    </submittedName>
</protein>
<keyword evidence="2" id="KW-1185">Reference proteome</keyword>
<dbReference type="Proteomes" id="UP000012371">
    <property type="component" value="Unassembled WGS sequence"/>
</dbReference>
<dbReference type="STRING" id="1257025.LEP1GSC203_2762"/>
<evidence type="ECO:0000313" key="1">
    <source>
        <dbReference type="EMBL" id="EMY63466.1"/>
    </source>
</evidence>
<comment type="caution">
    <text evidence="1">The sequence shown here is derived from an EMBL/GenBank/DDBJ whole genome shotgun (WGS) entry which is preliminary data.</text>
</comment>
<accession>N1W733</accession>
<dbReference type="AlphaFoldDB" id="N1W733"/>
<dbReference type="EMBL" id="AOGW02000002">
    <property type="protein sequence ID" value="EMY63466.1"/>
    <property type="molecule type" value="Genomic_DNA"/>
</dbReference>
<reference evidence="1" key="1">
    <citation type="submission" date="2013-03" db="EMBL/GenBank/DDBJ databases">
        <authorList>
            <person name="Harkins D.M."/>
            <person name="Durkin A.S."/>
            <person name="Brinkac L.M."/>
            <person name="Haft D.H."/>
            <person name="Selengut J.D."/>
            <person name="Sanka R."/>
            <person name="DePew J."/>
            <person name="Purushe J."/>
            <person name="Hartskeerl R.A."/>
            <person name="Ahmed A."/>
            <person name="van der Linden H."/>
            <person name="Goris M.G.A."/>
            <person name="Vinetz J.M."/>
            <person name="Sutton G.G."/>
            <person name="Nierman W.C."/>
            <person name="Fouts D.E."/>
        </authorList>
    </citation>
    <scope>NUCLEOTIDE SEQUENCE [LARGE SCALE GENOMIC DNA]</scope>
    <source>
        <strain evidence="1">LT 11-33</strain>
    </source>
</reference>
<sequence length="64" mass="6890">MIASVGITLVTFQALHSEPSVLSQNVKEVTTRIQDLALYPTLSKKRLYGAVSKGGAIRFDLKAG</sequence>
<gene>
    <name evidence="1" type="ORF">LEP1GSC203_2762</name>
</gene>
<proteinExistence type="predicted"/>
<name>N1W733_9LEPT</name>
<evidence type="ECO:0000313" key="2">
    <source>
        <dbReference type="Proteomes" id="UP000012371"/>
    </source>
</evidence>
<organism evidence="1 2">
    <name type="scientific">Leptospira terpstrae serovar Hualin str. LT 11-33 = ATCC 700639</name>
    <dbReference type="NCBI Taxonomy" id="1257025"/>
    <lineage>
        <taxon>Bacteria</taxon>
        <taxon>Pseudomonadati</taxon>
        <taxon>Spirochaetota</taxon>
        <taxon>Spirochaetia</taxon>
        <taxon>Leptospirales</taxon>
        <taxon>Leptospiraceae</taxon>
        <taxon>Leptospira</taxon>
    </lineage>
</organism>